<sequence length="1410" mass="157825">MPWALRFQLYDYGLQLLPVPFVLLVALAQLLGCAAAPCGTEELFKALEGLRWVRHVQDPSALWDACAHDRPSRALVAAKRRALETACRCFSWLRETWETAEKLEMQMRTSLFYDREALWNLSRRLSTPISHPRDLNLTQIYEERMGHIHTATWKKIRGMLALVDEELNYGKDSEALVAQILRQAHALYLPLWDWLHGLGNSCLPNIFTRSCHSEHLPIFQLFPPVQGPPNDGQIMDFLGITTRLPDVCFKDMSVLLAPSRILECYFEANGTPLRNWPFLDEEYLEWADVLSIAAAAARTHGGLRVAEIGSGPIGLWGIRAAKAFVRMADSDATAPGRAGHCEVLLVEPYDLGDGSALENHSAANLPEGRCDIRVEGKPVKTSDDLQQLLKGKSWDLVDIDAQGAEHGMLRSLMPWLAQLPVQRLHVSTHARWIHRDIRRWLLDAGWVLLADSQAKSGGSFVRTLLSAVGGSSREDVLLAVCRLYFAPFGRPEFEGWAGGYGSRIGSSGAESEVDPPLEVLQTLAFATPLAERLFPSFHGLMRNRSTEAIFQALQPPSLANAEAIRLRVFCCVYAVQLQPMYDYEFFGEANPLRLEEVKELLPFLNRLAYHFVTAMPDQASLLPAAKALRTSLTSLDWILPESRTLLRRAPSALNLGTALGVPETEEDEPEAMEVDESGEMGEFPEARCVGSSRGLTLKCAVVVSVECFGATDGNNAITFDTLESATSSVALAEKALQAVLAEMPHVLPFEDRVSILHNAILADQDQRRAFRGPWGLSTLDKRQIRRNHLVDDGIAAFEGLDEAALRDTFRVEFVAPDGTLESGVDGGGLFKEHDLGADDLLHRFASFDLIHQEFMIHICREMFDPEFGLFRATESHSLYPSSEAFTQVLKAYTEAMANEGVIVTKYIKYLEEPIQAFYEVMEVDMSTKDATSFVYGTAFVDKLARELVLDLARAYSKAYEALESSSSFDELLSLACEDMGSAMDIAETQWQPSSTGGPAAPAAPAAPGEALEAELEAKKRALVKGEERSGDEVHDDEVEPDTEDGPKAAPKRAPKSKKGEAKEKKGKEKATFAKRYRPTTQSNIERFDLTRDIYNSFLRKYLTGHTWCEEIVFNISCDSWWLHIDYYWEKAAEDATWKSVINEDLAMKFLQRTDVGEQLNEEGIEFVKTLPCPPAGDDGSRKHGHIWSAYFVVHLVENSWSVLAAWLALALGAAFVLEQTYTREFSQRMAQLYPHMVDVTPPPTQDAPAEFKRTVRFEVIVIPDAFTNPCFSQAGRQDEELAPEEPDIPTVMHPKDMTRSEKEKVVFVERVEILSITTKTKTLEVKGGFYSVADMKEELKYSQLREYDETTMEYWVNTRTEGVVSKMDTTQKSLEKLYDELADMQAEGGSNGQFVVKARKLKHVKEERES</sequence>
<dbReference type="InterPro" id="IPR044611">
    <property type="entry name" value="E3A/B/C-like"/>
</dbReference>
<evidence type="ECO:0000256" key="4">
    <source>
        <dbReference type="ARBA" id="ARBA00022786"/>
    </source>
</evidence>
<gene>
    <name evidence="8" type="ORF">SCF082_LOCUS33947</name>
</gene>
<dbReference type="InterPro" id="IPR035983">
    <property type="entry name" value="Hect_E3_ubiquitin_ligase"/>
</dbReference>
<dbReference type="Proteomes" id="UP001642464">
    <property type="component" value="Unassembled WGS sequence"/>
</dbReference>
<dbReference type="GO" id="GO:0016740">
    <property type="term" value="F:transferase activity"/>
    <property type="evidence" value="ECO:0007669"/>
    <property type="project" value="UniProtKB-KW"/>
</dbReference>
<name>A0ABP0NTD4_9DINO</name>
<organism evidence="8 9">
    <name type="scientific">Durusdinium trenchii</name>
    <dbReference type="NCBI Taxonomy" id="1381693"/>
    <lineage>
        <taxon>Eukaryota</taxon>
        <taxon>Sar</taxon>
        <taxon>Alveolata</taxon>
        <taxon>Dinophyceae</taxon>
        <taxon>Suessiales</taxon>
        <taxon>Symbiodiniaceae</taxon>
        <taxon>Durusdinium</taxon>
    </lineage>
</organism>
<feature type="domain" description="HECT" evidence="7">
    <location>
        <begin position="801"/>
        <end position="832"/>
    </location>
</feature>
<dbReference type="EMBL" id="CAXAMM010030668">
    <property type="protein sequence ID" value="CAK9066871.1"/>
    <property type="molecule type" value="Genomic_DNA"/>
</dbReference>
<evidence type="ECO:0000259" key="7">
    <source>
        <dbReference type="PROSITE" id="PS50237"/>
    </source>
</evidence>
<comment type="catalytic activity">
    <reaction evidence="1">
        <text>S-ubiquitinyl-[E2 ubiquitin-conjugating enzyme]-L-cysteine + [acceptor protein]-L-lysine = [E2 ubiquitin-conjugating enzyme]-L-cysteine + N(6)-ubiquitinyl-[acceptor protein]-L-lysine.</text>
        <dbReference type="EC" id="2.3.2.26"/>
    </reaction>
</comment>
<evidence type="ECO:0000256" key="1">
    <source>
        <dbReference type="ARBA" id="ARBA00000885"/>
    </source>
</evidence>
<evidence type="ECO:0000256" key="5">
    <source>
        <dbReference type="PROSITE-ProRule" id="PRU00104"/>
    </source>
</evidence>
<feature type="region of interest" description="Disordered" evidence="6">
    <location>
        <begin position="989"/>
        <end position="1010"/>
    </location>
</feature>
<keyword evidence="3 8" id="KW-0808">Transferase</keyword>
<evidence type="ECO:0000313" key="9">
    <source>
        <dbReference type="Proteomes" id="UP001642464"/>
    </source>
</evidence>
<feature type="compositionally biased region" description="Basic and acidic residues" evidence="6">
    <location>
        <begin position="1057"/>
        <end position="1071"/>
    </location>
</feature>
<dbReference type="PROSITE" id="PS50237">
    <property type="entry name" value="HECT"/>
    <property type="match status" value="1"/>
</dbReference>
<feature type="compositionally biased region" description="Acidic residues" evidence="6">
    <location>
        <begin position="1033"/>
        <end position="1043"/>
    </location>
</feature>
<dbReference type="EC" id="2.3.2.26" evidence="2"/>
<comment type="caution">
    <text evidence="5">Lacks conserved residue(s) required for the propagation of feature annotation.</text>
</comment>
<dbReference type="SUPFAM" id="SSF56204">
    <property type="entry name" value="Hect, E3 ligase catalytic domain"/>
    <property type="match status" value="1"/>
</dbReference>
<dbReference type="PANTHER" id="PTHR45700:SF2">
    <property type="entry name" value="UBIQUITIN-PROTEIN LIGASE E3C"/>
    <property type="match status" value="1"/>
</dbReference>
<evidence type="ECO:0000256" key="3">
    <source>
        <dbReference type="ARBA" id="ARBA00022679"/>
    </source>
</evidence>
<evidence type="ECO:0000256" key="2">
    <source>
        <dbReference type="ARBA" id="ARBA00012485"/>
    </source>
</evidence>
<protein>
    <recommendedName>
        <fullName evidence="2">HECT-type E3 ubiquitin transferase</fullName>
        <ecNumber evidence="2">2.3.2.26</ecNumber>
    </recommendedName>
</protein>
<dbReference type="PANTHER" id="PTHR45700">
    <property type="entry name" value="UBIQUITIN-PROTEIN LIGASE E3C"/>
    <property type="match status" value="1"/>
</dbReference>
<keyword evidence="4 5" id="KW-0833">Ubl conjugation pathway</keyword>
<accession>A0ABP0NTD4</accession>
<comment type="caution">
    <text evidence="8">The sequence shown here is derived from an EMBL/GenBank/DDBJ whole genome shotgun (WGS) entry which is preliminary data.</text>
</comment>
<feature type="compositionally biased region" description="Low complexity" evidence="6">
    <location>
        <begin position="996"/>
        <end position="1010"/>
    </location>
</feature>
<reference evidence="8 9" key="1">
    <citation type="submission" date="2024-02" db="EMBL/GenBank/DDBJ databases">
        <authorList>
            <person name="Chen Y."/>
            <person name="Shah S."/>
            <person name="Dougan E. K."/>
            <person name="Thang M."/>
            <person name="Chan C."/>
        </authorList>
    </citation>
    <scope>NUCLEOTIDE SEQUENCE [LARGE SCALE GENOMIC DNA]</scope>
</reference>
<evidence type="ECO:0000256" key="6">
    <source>
        <dbReference type="SAM" id="MobiDB-lite"/>
    </source>
</evidence>
<evidence type="ECO:0000313" key="8">
    <source>
        <dbReference type="EMBL" id="CAK9066871.1"/>
    </source>
</evidence>
<keyword evidence="9" id="KW-1185">Reference proteome</keyword>
<dbReference type="InterPro" id="IPR000569">
    <property type="entry name" value="HECT_dom"/>
</dbReference>
<dbReference type="Gene3D" id="3.90.1750.10">
    <property type="entry name" value="Hect, E3 ligase catalytic domains"/>
    <property type="match status" value="1"/>
</dbReference>
<proteinExistence type="predicted"/>
<feature type="compositionally biased region" description="Basic and acidic residues" evidence="6">
    <location>
        <begin position="1023"/>
        <end position="1032"/>
    </location>
</feature>
<feature type="region of interest" description="Disordered" evidence="6">
    <location>
        <begin position="1023"/>
        <end position="1072"/>
    </location>
</feature>